<sequence>MNKTVCVKPTRRAAGDPDKLVELLVIRTSSKGMPKLVQQKSSKLQGIPRWFNSLMQEQRNLELFQQVERLARCAHIRRGRICMLVGQQSSYNQDGSPKKTSLGNSSNKESARYREQIRNQLVKDKPAGQADQEEGLYLAKS</sequence>
<feature type="compositionally biased region" description="Basic and acidic residues" evidence="1">
    <location>
        <begin position="109"/>
        <end position="126"/>
    </location>
</feature>
<dbReference type="Proteomes" id="UP000250235">
    <property type="component" value="Unassembled WGS sequence"/>
</dbReference>
<reference evidence="2 3" key="1">
    <citation type="journal article" date="2015" name="Proc. Natl. Acad. Sci. U.S.A.">
        <title>The resurrection genome of Boea hygrometrica: A blueprint for survival of dehydration.</title>
        <authorList>
            <person name="Xiao L."/>
            <person name="Yang G."/>
            <person name="Zhang L."/>
            <person name="Yang X."/>
            <person name="Zhao S."/>
            <person name="Ji Z."/>
            <person name="Zhou Q."/>
            <person name="Hu M."/>
            <person name="Wang Y."/>
            <person name="Chen M."/>
            <person name="Xu Y."/>
            <person name="Jin H."/>
            <person name="Xiao X."/>
            <person name="Hu G."/>
            <person name="Bao F."/>
            <person name="Hu Y."/>
            <person name="Wan P."/>
            <person name="Li L."/>
            <person name="Deng X."/>
            <person name="Kuang T."/>
            <person name="Xiang C."/>
            <person name="Zhu J.K."/>
            <person name="Oliver M.J."/>
            <person name="He Y."/>
        </authorList>
    </citation>
    <scope>NUCLEOTIDE SEQUENCE [LARGE SCALE GENOMIC DNA]</scope>
    <source>
        <strain evidence="3">cv. XS01</strain>
    </source>
</reference>
<keyword evidence="2" id="KW-0436">Ligase</keyword>
<dbReference type="GO" id="GO:0016874">
    <property type="term" value="F:ligase activity"/>
    <property type="evidence" value="ECO:0007669"/>
    <property type="project" value="UniProtKB-KW"/>
</dbReference>
<evidence type="ECO:0000313" key="3">
    <source>
        <dbReference type="Proteomes" id="UP000250235"/>
    </source>
</evidence>
<dbReference type="EMBL" id="KV013432">
    <property type="protein sequence ID" value="KZV23594.1"/>
    <property type="molecule type" value="Genomic_DNA"/>
</dbReference>
<gene>
    <name evidence="2" type="ORF">F511_36490</name>
</gene>
<keyword evidence="3" id="KW-1185">Reference proteome</keyword>
<evidence type="ECO:0000313" key="2">
    <source>
        <dbReference type="EMBL" id="KZV23594.1"/>
    </source>
</evidence>
<evidence type="ECO:0000256" key="1">
    <source>
        <dbReference type="SAM" id="MobiDB-lite"/>
    </source>
</evidence>
<accession>A0A2Z7AP53</accession>
<protein>
    <submittedName>
        <fullName evidence="2">Aspartate--tRNA ligase, mitochondrial</fullName>
    </submittedName>
</protein>
<feature type="region of interest" description="Disordered" evidence="1">
    <location>
        <begin position="87"/>
        <end position="141"/>
    </location>
</feature>
<name>A0A2Z7AP53_9LAMI</name>
<organism evidence="2 3">
    <name type="scientific">Dorcoceras hygrometricum</name>
    <dbReference type="NCBI Taxonomy" id="472368"/>
    <lineage>
        <taxon>Eukaryota</taxon>
        <taxon>Viridiplantae</taxon>
        <taxon>Streptophyta</taxon>
        <taxon>Embryophyta</taxon>
        <taxon>Tracheophyta</taxon>
        <taxon>Spermatophyta</taxon>
        <taxon>Magnoliopsida</taxon>
        <taxon>eudicotyledons</taxon>
        <taxon>Gunneridae</taxon>
        <taxon>Pentapetalae</taxon>
        <taxon>asterids</taxon>
        <taxon>lamiids</taxon>
        <taxon>Lamiales</taxon>
        <taxon>Gesneriaceae</taxon>
        <taxon>Didymocarpoideae</taxon>
        <taxon>Trichosporeae</taxon>
        <taxon>Loxocarpinae</taxon>
        <taxon>Dorcoceras</taxon>
    </lineage>
</organism>
<dbReference type="AlphaFoldDB" id="A0A2Z7AP53"/>
<feature type="compositionally biased region" description="Polar residues" evidence="1">
    <location>
        <begin position="87"/>
        <end position="108"/>
    </location>
</feature>
<proteinExistence type="predicted"/>